<keyword evidence="2" id="KW-1185">Reference proteome</keyword>
<organism evidence="1 2">
    <name type="scientific">Oikopleura dioica</name>
    <name type="common">Tunicate</name>
    <dbReference type="NCBI Taxonomy" id="34765"/>
    <lineage>
        <taxon>Eukaryota</taxon>
        <taxon>Metazoa</taxon>
        <taxon>Chordata</taxon>
        <taxon>Tunicata</taxon>
        <taxon>Appendicularia</taxon>
        <taxon>Copelata</taxon>
        <taxon>Oikopleuridae</taxon>
        <taxon>Oikopleura</taxon>
    </lineage>
</organism>
<dbReference type="Proteomes" id="UP001158576">
    <property type="component" value="Chromosome PAR"/>
</dbReference>
<accession>A0ABN7RY67</accession>
<evidence type="ECO:0000313" key="2">
    <source>
        <dbReference type="Proteomes" id="UP001158576"/>
    </source>
</evidence>
<sequence>MWNAKFFNFYNNGNDVLITKKFWNTDQKDQSSFIFIVDNMNVAVLPTMVTFADRQTKHQCFDKSHSSFARSNAHQSIKPSSFLKALKYHEKKTNGKKATLARTTDEGSRVEQALEYITNIRTGWKNGKPVYGFPSHNRRREF</sequence>
<evidence type="ECO:0000313" key="1">
    <source>
        <dbReference type="EMBL" id="CAG5085543.1"/>
    </source>
</evidence>
<dbReference type="EMBL" id="OU015568">
    <property type="protein sequence ID" value="CAG5085543.1"/>
    <property type="molecule type" value="Genomic_DNA"/>
</dbReference>
<reference evidence="1 2" key="1">
    <citation type="submission" date="2021-04" db="EMBL/GenBank/DDBJ databases">
        <authorList>
            <person name="Bliznina A."/>
        </authorList>
    </citation>
    <scope>NUCLEOTIDE SEQUENCE [LARGE SCALE GENOMIC DNA]</scope>
</reference>
<gene>
    <name evidence="1" type="ORF">OKIOD_LOCUS2479</name>
</gene>
<protein>
    <submittedName>
        <fullName evidence="1">Oidioi.mRNA.OKI2018_I69.PAR.g10921.t1.cds</fullName>
    </submittedName>
</protein>
<proteinExistence type="predicted"/>
<name>A0ABN7RY67_OIKDI</name>